<gene>
    <name evidence="3" type="ORF">SAMN05216559_0618</name>
</gene>
<dbReference type="Pfam" id="PF26514">
    <property type="entry name" value="DUF8173"/>
    <property type="match status" value="1"/>
</dbReference>
<evidence type="ECO:0000259" key="2">
    <source>
        <dbReference type="Pfam" id="PF26514"/>
    </source>
</evidence>
<keyword evidence="1" id="KW-0812">Transmembrane</keyword>
<dbReference type="EMBL" id="FOZK01000001">
    <property type="protein sequence ID" value="SFR89370.1"/>
    <property type="molecule type" value="Genomic_DNA"/>
</dbReference>
<dbReference type="RefSeq" id="WP_089813765.1">
    <property type="nucleotide sequence ID" value="NZ_FOZK01000001.1"/>
</dbReference>
<proteinExistence type="predicted"/>
<name>A0A1I6KES0_9EURY</name>
<accession>A0A1I6KES0</accession>
<feature type="transmembrane region" description="Helical" evidence="1">
    <location>
        <begin position="41"/>
        <end position="61"/>
    </location>
</feature>
<dbReference type="OrthoDB" id="222678at2157"/>
<keyword evidence="1" id="KW-0472">Membrane</keyword>
<feature type="transmembrane region" description="Helical" evidence="1">
    <location>
        <begin position="141"/>
        <end position="159"/>
    </location>
</feature>
<feature type="transmembrane region" description="Helical" evidence="1">
    <location>
        <begin position="81"/>
        <end position="107"/>
    </location>
</feature>
<reference evidence="3 4" key="1">
    <citation type="submission" date="2016-10" db="EMBL/GenBank/DDBJ databases">
        <authorList>
            <person name="de Groot N.N."/>
        </authorList>
    </citation>
    <scope>NUCLEOTIDE SEQUENCE [LARGE SCALE GENOMIC DNA]</scope>
    <source>
        <strain evidence="3 4">CGMCC 1.10457</strain>
    </source>
</reference>
<dbReference type="AlphaFoldDB" id="A0A1I6KES0"/>
<keyword evidence="1" id="KW-1133">Transmembrane helix</keyword>
<sequence length="188" mass="19168">MPSIRPIARGASALVLLAFTGLAAAQSPTPGAELGLGTTVAIRFCVALGLNLVFGGGLVLIGPRYATRMVEEIRRDPGEAFGWGLIVAIAVPIALVLVALTIIGLIITIPGLFVLTVVGIVGNAVSIVWIGAALRGRADRYGGKAAGVGALALAVPMAIPVLGNLVQTLVGFFGIGAVGRDLYREYRG</sequence>
<protein>
    <recommendedName>
        <fullName evidence="2">DUF8173 domain-containing protein</fullName>
    </recommendedName>
</protein>
<dbReference type="Proteomes" id="UP000199062">
    <property type="component" value="Unassembled WGS sequence"/>
</dbReference>
<evidence type="ECO:0000313" key="3">
    <source>
        <dbReference type="EMBL" id="SFR89370.1"/>
    </source>
</evidence>
<keyword evidence="4" id="KW-1185">Reference proteome</keyword>
<organism evidence="3 4">
    <name type="scientific">Halomicrobium zhouii</name>
    <dbReference type="NCBI Taxonomy" id="767519"/>
    <lineage>
        <taxon>Archaea</taxon>
        <taxon>Methanobacteriati</taxon>
        <taxon>Methanobacteriota</taxon>
        <taxon>Stenosarchaea group</taxon>
        <taxon>Halobacteria</taxon>
        <taxon>Halobacteriales</taxon>
        <taxon>Haloarculaceae</taxon>
        <taxon>Halomicrobium</taxon>
    </lineage>
</organism>
<dbReference type="InterPro" id="IPR058486">
    <property type="entry name" value="DUF8173"/>
</dbReference>
<feature type="transmembrane region" description="Helical" evidence="1">
    <location>
        <begin position="113"/>
        <end position="134"/>
    </location>
</feature>
<evidence type="ECO:0000313" key="4">
    <source>
        <dbReference type="Proteomes" id="UP000199062"/>
    </source>
</evidence>
<feature type="domain" description="DUF8173" evidence="2">
    <location>
        <begin position="1"/>
        <end position="186"/>
    </location>
</feature>
<evidence type="ECO:0000256" key="1">
    <source>
        <dbReference type="SAM" id="Phobius"/>
    </source>
</evidence>